<dbReference type="AlphaFoldDB" id="A0A372JK30"/>
<reference evidence="2 3" key="1">
    <citation type="submission" date="2018-08" db="EMBL/GenBank/DDBJ databases">
        <title>Actinomadura jelena sp. nov., a novel Actinomycete isolated from soil in Chad.</title>
        <authorList>
            <person name="Shi L."/>
        </authorList>
    </citation>
    <scope>NUCLEOTIDE SEQUENCE [LARGE SCALE GENOMIC DNA]</scope>
    <source>
        <strain evidence="2 3">NEAU-G17</strain>
    </source>
</reference>
<organism evidence="2 3">
    <name type="scientific">Actinomadura logoneensis</name>
    <dbReference type="NCBI Taxonomy" id="2293572"/>
    <lineage>
        <taxon>Bacteria</taxon>
        <taxon>Bacillati</taxon>
        <taxon>Actinomycetota</taxon>
        <taxon>Actinomycetes</taxon>
        <taxon>Streptosporangiales</taxon>
        <taxon>Thermomonosporaceae</taxon>
        <taxon>Actinomadura</taxon>
    </lineage>
</organism>
<proteinExistence type="predicted"/>
<keyword evidence="1" id="KW-1133">Transmembrane helix</keyword>
<sequence>MFTVLVFAMTAAGVVLPPALVQGWGRRLPGWMPAGGAWFGCMLLCARGFSGVADSVVRATGVLPHGLTGMTTEQVFGTAHPSTWARVASAATDVLFAVE</sequence>
<keyword evidence="1" id="KW-0472">Membrane</keyword>
<evidence type="ECO:0000313" key="3">
    <source>
        <dbReference type="Proteomes" id="UP000261811"/>
    </source>
</evidence>
<protein>
    <submittedName>
        <fullName evidence="2">Uncharacterized protein</fullName>
    </submittedName>
</protein>
<comment type="caution">
    <text evidence="2">The sequence shown here is derived from an EMBL/GenBank/DDBJ whole genome shotgun (WGS) entry which is preliminary data.</text>
</comment>
<dbReference type="EMBL" id="QURH01000291">
    <property type="protein sequence ID" value="RFU40355.1"/>
    <property type="molecule type" value="Genomic_DNA"/>
</dbReference>
<keyword evidence="3" id="KW-1185">Reference proteome</keyword>
<evidence type="ECO:0000256" key="1">
    <source>
        <dbReference type="SAM" id="Phobius"/>
    </source>
</evidence>
<name>A0A372JK30_9ACTN</name>
<evidence type="ECO:0000313" key="2">
    <source>
        <dbReference type="EMBL" id="RFU40355.1"/>
    </source>
</evidence>
<gene>
    <name evidence="2" type="ORF">DZF91_17600</name>
</gene>
<dbReference type="Proteomes" id="UP000261811">
    <property type="component" value="Unassembled WGS sequence"/>
</dbReference>
<accession>A0A372JK30</accession>
<keyword evidence="1" id="KW-0812">Transmembrane</keyword>
<feature type="transmembrane region" description="Helical" evidence="1">
    <location>
        <begin position="31"/>
        <end position="49"/>
    </location>
</feature>